<feature type="compositionally biased region" description="Polar residues" evidence="1">
    <location>
        <begin position="188"/>
        <end position="206"/>
    </location>
</feature>
<feature type="compositionally biased region" description="Basic and acidic residues" evidence="1">
    <location>
        <begin position="49"/>
        <end position="70"/>
    </location>
</feature>
<evidence type="ECO:0000313" key="3">
    <source>
        <dbReference type="Proteomes" id="UP000639643"/>
    </source>
</evidence>
<dbReference type="OrthoDB" id="5429634at2759"/>
<sequence>MILWPILLSRKVLPGYMPIVGSNSLAISAACRVSPLAQVPRSDGDEIGEDTKQTAHKQVDHIPTDDTTRRDNELEELVPPAETSPEVEEGCSGVGDIALHPLKWGEVEMPEDWYTREGEDSDNVGHLSFDFRPPPRKCTPKSRILPASVIEAKVGDFTSDWVQNIDRYRGQPPALDAFFSIIVTNTTQSHKNNTDPNISTQPSTTKHTNHHPPRTNSITMPEVKCTKCGGAHYSSSCPVINHPGSPVRQ</sequence>
<evidence type="ECO:0000313" key="2">
    <source>
        <dbReference type="EMBL" id="KAF6800357.1"/>
    </source>
</evidence>
<gene>
    <name evidence="2" type="ORF">CMUS01_15544</name>
</gene>
<proteinExistence type="predicted"/>
<protein>
    <submittedName>
        <fullName evidence="2">Uncharacterized protein</fullName>
    </submittedName>
</protein>
<keyword evidence="3" id="KW-1185">Reference proteome</keyword>
<dbReference type="Proteomes" id="UP000639643">
    <property type="component" value="Unassembled WGS sequence"/>
</dbReference>
<comment type="caution">
    <text evidence="2">The sequence shown here is derived from an EMBL/GenBank/DDBJ whole genome shotgun (WGS) entry which is preliminary data.</text>
</comment>
<reference evidence="2" key="1">
    <citation type="journal article" date="2020" name="Phytopathology">
        <title>Genome Sequence Resources of Colletotrichum truncatum, C. plurivorum, C. musicola, and C. sojae: Four Species Pathogenic to Soybean (Glycine max).</title>
        <authorList>
            <person name="Rogerio F."/>
            <person name="Boufleur T.R."/>
            <person name="Ciampi-Guillardi M."/>
            <person name="Sukno S.A."/>
            <person name="Thon M.R."/>
            <person name="Massola Junior N.S."/>
            <person name="Baroncelli R."/>
        </authorList>
    </citation>
    <scope>NUCLEOTIDE SEQUENCE</scope>
    <source>
        <strain evidence="2">LFN0074</strain>
    </source>
</reference>
<feature type="region of interest" description="Disordered" evidence="1">
    <location>
        <begin position="42"/>
        <end position="70"/>
    </location>
</feature>
<dbReference type="EMBL" id="WIGM01001336">
    <property type="protein sequence ID" value="KAF6800357.1"/>
    <property type="molecule type" value="Genomic_DNA"/>
</dbReference>
<accession>A0A8H6MMQ3</accession>
<organism evidence="2 3">
    <name type="scientific">Colletotrichum musicola</name>
    <dbReference type="NCBI Taxonomy" id="2175873"/>
    <lineage>
        <taxon>Eukaryota</taxon>
        <taxon>Fungi</taxon>
        <taxon>Dikarya</taxon>
        <taxon>Ascomycota</taxon>
        <taxon>Pezizomycotina</taxon>
        <taxon>Sordariomycetes</taxon>
        <taxon>Hypocreomycetidae</taxon>
        <taxon>Glomerellales</taxon>
        <taxon>Glomerellaceae</taxon>
        <taxon>Colletotrichum</taxon>
        <taxon>Colletotrichum orchidearum species complex</taxon>
    </lineage>
</organism>
<dbReference type="AlphaFoldDB" id="A0A8H6MMQ3"/>
<evidence type="ECO:0000256" key="1">
    <source>
        <dbReference type="SAM" id="MobiDB-lite"/>
    </source>
</evidence>
<name>A0A8H6MMQ3_9PEZI</name>
<feature type="region of interest" description="Disordered" evidence="1">
    <location>
        <begin position="188"/>
        <end position="221"/>
    </location>
</feature>